<keyword evidence="1 2" id="KW-0727">SH2 domain</keyword>
<dbReference type="GO" id="GO:0030971">
    <property type="term" value="F:receptor tyrosine kinase binding"/>
    <property type="evidence" value="ECO:0007669"/>
    <property type="project" value="TreeGrafter"/>
</dbReference>
<reference evidence="4" key="1">
    <citation type="submission" date="2020-11" db="EMBL/GenBank/DDBJ databases">
        <authorList>
            <person name="Tran Van P."/>
        </authorList>
    </citation>
    <scope>NUCLEOTIDE SEQUENCE</scope>
</reference>
<dbReference type="AlphaFoldDB" id="A0A7R9NXR7"/>
<dbReference type="PANTHER" id="PTHR19969:SF5">
    <property type="entry name" value="CRK-LIKE PROTEIN"/>
    <property type="match status" value="1"/>
</dbReference>
<dbReference type="SUPFAM" id="SSF55550">
    <property type="entry name" value="SH2 domain"/>
    <property type="match status" value="2"/>
</dbReference>
<dbReference type="PROSITE" id="PS50001">
    <property type="entry name" value="SH2"/>
    <property type="match status" value="2"/>
</dbReference>
<dbReference type="PRINTS" id="PR00401">
    <property type="entry name" value="SH2DOMAIN"/>
</dbReference>
<name>A0A7R9NXR7_9NEOP</name>
<dbReference type="GO" id="GO:0035591">
    <property type="term" value="F:signaling adaptor activity"/>
    <property type="evidence" value="ECO:0007669"/>
    <property type="project" value="TreeGrafter"/>
</dbReference>
<dbReference type="InterPro" id="IPR000980">
    <property type="entry name" value="SH2"/>
</dbReference>
<feature type="domain" description="SH2" evidence="3">
    <location>
        <begin position="142"/>
        <end position="231"/>
    </location>
</feature>
<organism evidence="4">
    <name type="scientific">Timema tahoe</name>
    <dbReference type="NCBI Taxonomy" id="61484"/>
    <lineage>
        <taxon>Eukaryota</taxon>
        <taxon>Metazoa</taxon>
        <taxon>Ecdysozoa</taxon>
        <taxon>Arthropoda</taxon>
        <taxon>Hexapoda</taxon>
        <taxon>Insecta</taxon>
        <taxon>Pterygota</taxon>
        <taxon>Neoptera</taxon>
        <taxon>Polyneoptera</taxon>
        <taxon>Phasmatodea</taxon>
        <taxon>Timematodea</taxon>
        <taxon>Timematoidea</taxon>
        <taxon>Timematidae</taxon>
        <taxon>Timema</taxon>
    </lineage>
</organism>
<dbReference type="InterPro" id="IPR035023">
    <property type="entry name" value="PLC-gamma_C-SH2"/>
</dbReference>
<gene>
    <name evidence="4" type="ORF">TTEB3V08_LOCUS8061</name>
</gene>
<feature type="domain" description="SH2" evidence="3">
    <location>
        <begin position="16"/>
        <end position="131"/>
    </location>
</feature>
<sequence length="317" mass="36696">MFLNRLYNHSSLSLTWNISQHPAMFLNRLDIHSTLNLTWNISQHPAMFLNRVDDHSTLSLTWNISQHPAMFLNRRQGKVNHCRIRSKQDKGQTKYYLIDTNCFDSLYSLITHYRNHPLRSQEFLITLQEPVPQPNKHEGKEWYHPQTTRAQAEEMLKKVPSDGAFLVRPSEKDAYSYAISFRAEKKIKHCRIKLEGRLYTIGTVQFESLVELVSYYERHPLYRKIKLWYAVNEDVLRRMGMKENDGETVTEAAPAIDNWEEVTPDPAISYVVFVSVDEDVAVCSEVTDADIVAKVLNNNIQAEDGASGDEEDNSSVF</sequence>
<dbReference type="Gene3D" id="3.30.505.10">
    <property type="entry name" value="SH2 domain"/>
    <property type="match status" value="2"/>
</dbReference>
<dbReference type="InterPro" id="IPR036860">
    <property type="entry name" value="SH2_dom_sf"/>
</dbReference>
<accession>A0A7R9NXR7</accession>
<dbReference type="Pfam" id="PF00017">
    <property type="entry name" value="SH2"/>
    <property type="match status" value="2"/>
</dbReference>
<evidence type="ECO:0000256" key="1">
    <source>
        <dbReference type="ARBA" id="ARBA00022999"/>
    </source>
</evidence>
<dbReference type="InterPro" id="IPR051184">
    <property type="entry name" value="Tyrosine-phos_adapter"/>
</dbReference>
<dbReference type="CDD" id="cd09932">
    <property type="entry name" value="SH2_C-SH2_PLC_gamma_like"/>
    <property type="match status" value="1"/>
</dbReference>
<proteinExistence type="predicted"/>
<evidence type="ECO:0000259" key="3">
    <source>
        <dbReference type="PROSITE" id="PS50001"/>
    </source>
</evidence>
<dbReference type="GO" id="GO:0005737">
    <property type="term" value="C:cytoplasm"/>
    <property type="evidence" value="ECO:0007669"/>
    <property type="project" value="TreeGrafter"/>
</dbReference>
<evidence type="ECO:0000256" key="2">
    <source>
        <dbReference type="PROSITE-ProRule" id="PRU00191"/>
    </source>
</evidence>
<dbReference type="EMBL" id="OE003406">
    <property type="protein sequence ID" value="CAD7460120.1"/>
    <property type="molecule type" value="Genomic_DNA"/>
</dbReference>
<dbReference type="SMART" id="SM00252">
    <property type="entry name" value="SH2"/>
    <property type="match status" value="2"/>
</dbReference>
<evidence type="ECO:0000313" key="4">
    <source>
        <dbReference type="EMBL" id="CAD7460120.1"/>
    </source>
</evidence>
<dbReference type="GO" id="GO:0007167">
    <property type="term" value="P:enzyme-linked receptor protein signaling pathway"/>
    <property type="evidence" value="ECO:0007669"/>
    <property type="project" value="TreeGrafter"/>
</dbReference>
<protein>
    <recommendedName>
        <fullName evidence="3">SH2 domain-containing protein</fullName>
    </recommendedName>
</protein>
<dbReference type="FunFam" id="3.30.505.10:FF:000009">
    <property type="entry name" value="1-phosphatidylinositol 4,5-bisphosphate phosphodiesterase gamma"/>
    <property type="match status" value="1"/>
</dbReference>
<dbReference type="PANTHER" id="PTHR19969">
    <property type="entry name" value="SH2-SH3 ADAPTOR PROTEIN-RELATED"/>
    <property type="match status" value="1"/>
</dbReference>
<dbReference type="GO" id="GO:0016477">
    <property type="term" value="P:cell migration"/>
    <property type="evidence" value="ECO:0007669"/>
    <property type="project" value="TreeGrafter"/>
</dbReference>